<evidence type="ECO:0000313" key="7">
    <source>
        <dbReference type="EMBL" id="MDK9365348.1"/>
    </source>
</evidence>
<dbReference type="Pfam" id="PF00959">
    <property type="entry name" value="Phage_lysozyme"/>
    <property type="match status" value="1"/>
</dbReference>
<keyword evidence="4 6" id="KW-0378">Hydrolase</keyword>
<comment type="similarity">
    <text evidence="6">Belongs to the glycosyl hydrolase 24 family.</text>
</comment>
<keyword evidence="8" id="KW-1185">Reference proteome</keyword>
<dbReference type="Gene3D" id="1.10.530.40">
    <property type="match status" value="1"/>
</dbReference>
<dbReference type="GO" id="GO:0003796">
    <property type="term" value="F:lysozyme activity"/>
    <property type="evidence" value="ECO:0007669"/>
    <property type="project" value="UniProtKB-EC"/>
</dbReference>
<keyword evidence="5 6" id="KW-0326">Glycosidase</keyword>
<dbReference type="CDD" id="cd16900">
    <property type="entry name" value="endolysin_R21-like"/>
    <property type="match status" value="1"/>
</dbReference>
<dbReference type="GO" id="GO:0016998">
    <property type="term" value="P:cell wall macromolecule catabolic process"/>
    <property type="evidence" value="ECO:0007669"/>
    <property type="project" value="InterPro"/>
</dbReference>
<dbReference type="HAMAP" id="MF_04110">
    <property type="entry name" value="ENDOLYSIN_T4"/>
    <property type="match status" value="1"/>
</dbReference>
<evidence type="ECO:0000256" key="4">
    <source>
        <dbReference type="ARBA" id="ARBA00022801"/>
    </source>
</evidence>
<dbReference type="PANTHER" id="PTHR38107">
    <property type="match status" value="1"/>
</dbReference>
<name>A0AAP4FX82_9ENTR</name>
<dbReference type="HAMAP" id="MF_04136">
    <property type="entry name" value="SAR_ENDOLYSIN"/>
    <property type="match status" value="1"/>
</dbReference>
<dbReference type="InterPro" id="IPR043688">
    <property type="entry name" value="SAR_endolysin-like"/>
</dbReference>
<comment type="catalytic activity">
    <reaction evidence="1 6">
        <text>Hydrolysis of (1-&gt;4)-beta-linkages between N-acetylmuramic acid and N-acetyl-D-glucosamine residues in a peptidoglycan and between N-acetyl-D-glucosamine residues in chitodextrins.</text>
        <dbReference type="EC" id="3.2.1.17"/>
    </reaction>
</comment>
<keyword evidence="3 6" id="KW-0081">Bacteriolytic enzyme</keyword>
<keyword evidence="2 6" id="KW-0929">Antimicrobial</keyword>
<evidence type="ECO:0000256" key="3">
    <source>
        <dbReference type="ARBA" id="ARBA00022638"/>
    </source>
</evidence>
<evidence type="ECO:0000256" key="6">
    <source>
        <dbReference type="RuleBase" id="RU003788"/>
    </source>
</evidence>
<evidence type="ECO:0000256" key="1">
    <source>
        <dbReference type="ARBA" id="ARBA00000632"/>
    </source>
</evidence>
<evidence type="ECO:0000256" key="5">
    <source>
        <dbReference type="ARBA" id="ARBA00023295"/>
    </source>
</evidence>
<dbReference type="RefSeq" id="WP_285150075.1">
    <property type="nucleotide sequence ID" value="NZ_JASSOM010000072.1"/>
</dbReference>
<dbReference type="PANTHER" id="PTHR38107:SF3">
    <property type="entry name" value="LYSOZYME RRRD-RELATED"/>
    <property type="match status" value="1"/>
</dbReference>
<proteinExistence type="inferred from homology"/>
<dbReference type="GO" id="GO:0031640">
    <property type="term" value="P:killing of cells of another organism"/>
    <property type="evidence" value="ECO:0007669"/>
    <property type="project" value="UniProtKB-KW"/>
</dbReference>
<comment type="caution">
    <text evidence="7">The sequence shown here is derived from an EMBL/GenBank/DDBJ whole genome shotgun (WGS) entry which is preliminary data.</text>
</comment>
<reference evidence="7 8" key="1">
    <citation type="submission" date="2023-06" db="EMBL/GenBank/DDBJ databases">
        <title>Identification and characterization of antibiotic-resistant Gram-negative bacteria.</title>
        <authorList>
            <person name="Cho G.-S."/>
            <person name="Lee J."/>
            <person name="Tai E."/>
            <person name="Jeong S."/>
            <person name="Kim I."/>
            <person name="Kim B.-E."/>
            <person name="Jeong M.-I."/>
            <person name="Oh K.-K."/>
            <person name="Franz C.M.A.P."/>
        </authorList>
    </citation>
    <scope>NUCLEOTIDE SEQUENCE [LARGE SCALE GENOMIC DNA]</scope>
    <source>
        <strain evidence="7 8">V106_12</strain>
    </source>
</reference>
<dbReference type="InterPro" id="IPR034690">
    <property type="entry name" value="Endolysin_T4_type"/>
</dbReference>
<sequence length="160" mass="17589">MALPQKLRNSIVAASVAGAVSIAGVLITDQEGVKYKPYLDPIGIPTVCAGVTGPDVVMGKTYTKQECDSLLYKHMQPAIKAVDDSVKVRLNDYQKASLYSFTYNVGTGAFKSSTLLKKLNRNDIPGACDELRRWTYAGGKQWKGLITRREVERQLCYGKP</sequence>
<dbReference type="InterPro" id="IPR023346">
    <property type="entry name" value="Lysozyme-like_dom_sf"/>
</dbReference>
<evidence type="ECO:0000256" key="2">
    <source>
        <dbReference type="ARBA" id="ARBA00022529"/>
    </source>
</evidence>
<dbReference type="InterPro" id="IPR023347">
    <property type="entry name" value="Lysozyme_dom_sf"/>
</dbReference>
<evidence type="ECO:0000313" key="8">
    <source>
        <dbReference type="Proteomes" id="UP001223214"/>
    </source>
</evidence>
<dbReference type="GO" id="GO:0042742">
    <property type="term" value="P:defense response to bacterium"/>
    <property type="evidence" value="ECO:0007669"/>
    <property type="project" value="UniProtKB-KW"/>
</dbReference>
<dbReference type="AlphaFoldDB" id="A0AAP4FX82"/>
<accession>A0AAP4FX82</accession>
<dbReference type="EMBL" id="JASSOM010000072">
    <property type="protein sequence ID" value="MDK9365348.1"/>
    <property type="molecule type" value="Genomic_DNA"/>
</dbReference>
<dbReference type="SUPFAM" id="SSF53955">
    <property type="entry name" value="Lysozyme-like"/>
    <property type="match status" value="1"/>
</dbReference>
<gene>
    <name evidence="7" type="ORF">QQF32_19310</name>
</gene>
<dbReference type="Proteomes" id="UP001223214">
    <property type="component" value="Unassembled WGS sequence"/>
</dbReference>
<protein>
    <recommendedName>
        <fullName evidence="6">Lysozyme</fullName>
        <ecNumber evidence="6">3.2.1.17</ecNumber>
    </recommendedName>
</protein>
<dbReference type="EC" id="3.2.1.17" evidence="6"/>
<dbReference type="InterPro" id="IPR051018">
    <property type="entry name" value="Bacteriophage_GH24"/>
</dbReference>
<dbReference type="InterPro" id="IPR002196">
    <property type="entry name" value="Glyco_hydro_24"/>
</dbReference>
<organism evidence="7 8">
    <name type="scientific">Lelliottia wanjuensis</name>
    <dbReference type="NCBI Taxonomy" id="3050585"/>
    <lineage>
        <taxon>Bacteria</taxon>
        <taxon>Pseudomonadati</taxon>
        <taxon>Pseudomonadota</taxon>
        <taxon>Gammaproteobacteria</taxon>
        <taxon>Enterobacterales</taxon>
        <taxon>Enterobacteriaceae</taxon>
        <taxon>Lelliottia</taxon>
    </lineage>
</organism>
<dbReference type="GO" id="GO:0009253">
    <property type="term" value="P:peptidoglycan catabolic process"/>
    <property type="evidence" value="ECO:0007669"/>
    <property type="project" value="InterPro"/>
</dbReference>